<evidence type="ECO:0000313" key="2">
    <source>
        <dbReference type="EMBL" id="KAJ8871067.1"/>
    </source>
</evidence>
<feature type="domain" description="Fibronectin type-III" evidence="1">
    <location>
        <begin position="723"/>
        <end position="814"/>
    </location>
</feature>
<dbReference type="Proteomes" id="UP001159363">
    <property type="component" value="Chromosome 11"/>
</dbReference>
<feature type="domain" description="Fibronectin type-III" evidence="1">
    <location>
        <begin position="546"/>
        <end position="648"/>
    </location>
</feature>
<feature type="domain" description="Fibronectin type-III" evidence="1">
    <location>
        <begin position="386"/>
        <end position="473"/>
    </location>
</feature>
<comment type="caution">
    <text evidence="2">The sequence shown here is derived from an EMBL/GenBank/DDBJ whole genome shotgun (WGS) entry which is preliminary data.</text>
</comment>
<dbReference type="SUPFAM" id="SSF49265">
    <property type="entry name" value="Fibronectin type III"/>
    <property type="match status" value="5"/>
</dbReference>
<protein>
    <recommendedName>
        <fullName evidence="1">Fibronectin type-III domain-containing protein</fullName>
    </recommendedName>
</protein>
<dbReference type="Gene3D" id="2.60.40.10">
    <property type="entry name" value="Immunoglobulins"/>
    <property type="match status" value="5"/>
</dbReference>
<reference evidence="2 3" key="1">
    <citation type="submission" date="2023-02" db="EMBL/GenBank/DDBJ databases">
        <title>LHISI_Scaffold_Assembly.</title>
        <authorList>
            <person name="Stuart O.P."/>
            <person name="Cleave R."/>
            <person name="Magrath M.J.L."/>
            <person name="Mikheyev A.S."/>
        </authorList>
    </citation>
    <scope>NUCLEOTIDE SEQUENCE [LARGE SCALE GENOMIC DNA]</scope>
    <source>
        <strain evidence="2">Daus_M_001</strain>
        <tissue evidence="2">Leg muscle</tissue>
    </source>
</reference>
<evidence type="ECO:0000259" key="1">
    <source>
        <dbReference type="PROSITE" id="PS50853"/>
    </source>
</evidence>
<feature type="domain" description="Fibronectin type-III" evidence="1">
    <location>
        <begin position="71"/>
        <end position="169"/>
    </location>
</feature>
<dbReference type="InterPro" id="IPR036116">
    <property type="entry name" value="FN3_sf"/>
</dbReference>
<dbReference type="EMBL" id="JARBHB010000012">
    <property type="protein sequence ID" value="KAJ8871067.1"/>
    <property type="molecule type" value="Genomic_DNA"/>
</dbReference>
<sequence>MEQRRNARAEETGDPGVNLSTIVIIWHDAHVRKSKIVFAFAEGERSSRCPTAAPESVSADAMYVAHEGAAQVMMLKASNTTRTETSLTWDSPDTLACAKHYKLYHCAYDGAAKEDCVYQTKIFSLNRTSFKLGGLQSCKNNHIWLATVDKYGGESNVSIVVHTGDGRPPKVCSVTTTSNRGSTFDVSWLVPADFNPKCHAGYRVCFASQNDGSGLCSFTTTNTYIARRTTACTNYTVNVQTVDGELRHDSHLSAEALHHVFTLVKLPLIISCDRSTLALVQVAEPAVPQVRVDFDSQVASLSWPTPDNFSASCLLDYEVVECVQMPYMGGCKELHRETLPANTTVYNSSQLPSCATTLLKFSLVAKNKDIVSIRLKIISTHGNLQPLTNLTVVSANTKQMTLAWTPSDFNACTDHYRVCWQLYHTKACKDTTRELGDTFTNILLVSCHTYSVRIFAVNKKNYSESITADMEIGRDTGKHEVSMELRDNERVEEMGDSRKNPLASGIVRHDSHLRKSGVYQPTSRGLNPVRLTFPRGPTLDCIWIAGPENVSNQKVQLSPTSALVTWSLDTSAHRCSTGYSITWCPATKFSNACDGPPTGSVTMFATTTRYDITGLETCAEYFIIFQTLGRNDSLGSIKNVTKIKTPIGKLETITDLTIHQWANKTVSLDIAFPNNTTKCITRFTTCFYETDYEDTEKYCRLMRTEWVNRTQSCTNYTVDITAVAYDKQTSNGSVTFVTVTWEPPKRRACVVSYRMCWSAEGTDTSCEITFNNQWESSQYDSLLSCTKYTVSVAALDRYARSSENVTATFHTGAAQVSDVIPNVSPSGKAVTVTWTFPESNVRCVSYHVVSFIRAEDNLVLIRRNVSKEGTRSSYGGLFFCNSYKVEVQPITLDDESPPAVTALFHTPSNVRSLTGLSVTGIKSDALHVSYTIAETSSNCVHHFQICWEARGVNKSCTNEQGYSSSSVNITGLTPATNYTVEVTPVAPDGQRYLTSTVSSSTLPSSESVCTNVDTIYIPAVSKFQWRYCWNKEELPVDRYIATSAPADYSHVVELPRIQSSPITAFSRSKQEWLLQEIDVGTPGRP</sequence>
<proteinExistence type="predicted"/>
<dbReference type="InterPro" id="IPR013783">
    <property type="entry name" value="Ig-like_fold"/>
</dbReference>
<accession>A0ABQ9GFN7</accession>
<keyword evidence="3" id="KW-1185">Reference proteome</keyword>
<dbReference type="SMART" id="SM00060">
    <property type="entry name" value="FN3"/>
    <property type="match status" value="6"/>
</dbReference>
<feature type="domain" description="Fibronectin type-III" evidence="1">
    <location>
        <begin position="906"/>
        <end position="1004"/>
    </location>
</feature>
<organism evidence="2 3">
    <name type="scientific">Dryococelus australis</name>
    <dbReference type="NCBI Taxonomy" id="614101"/>
    <lineage>
        <taxon>Eukaryota</taxon>
        <taxon>Metazoa</taxon>
        <taxon>Ecdysozoa</taxon>
        <taxon>Arthropoda</taxon>
        <taxon>Hexapoda</taxon>
        <taxon>Insecta</taxon>
        <taxon>Pterygota</taxon>
        <taxon>Neoptera</taxon>
        <taxon>Polyneoptera</taxon>
        <taxon>Phasmatodea</taxon>
        <taxon>Verophasmatodea</taxon>
        <taxon>Anareolatae</taxon>
        <taxon>Phasmatidae</taxon>
        <taxon>Eurycanthinae</taxon>
        <taxon>Dryococelus</taxon>
    </lineage>
</organism>
<dbReference type="PROSITE" id="PS50853">
    <property type="entry name" value="FN3"/>
    <property type="match status" value="5"/>
</dbReference>
<evidence type="ECO:0000313" key="3">
    <source>
        <dbReference type="Proteomes" id="UP001159363"/>
    </source>
</evidence>
<dbReference type="CDD" id="cd00063">
    <property type="entry name" value="FN3"/>
    <property type="match status" value="3"/>
</dbReference>
<dbReference type="Pfam" id="PF00041">
    <property type="entry name" value="fn3"/>
    <property type="match status" value="1"/>
</dbReference>
<dbReference type="PANTHER" id="PTHR26391">
    <property type="entry name" value="INACTIVE TYROSINE-PROTEIN KINASE 7"/>
    <property type="match status" value="1"/>
</dbReference>
<dbReference type="InterPro" id="IPR003961">
    <property type="entry name" value="FN3_dom"/>
</dbReference>
<name>A0ABQ9GFN7_9NEOP</name>
<dbReference type="PANTHER" id="PTHR26391:SF18">
    <property type="entry name" value="PROTEIN KINASE RECEPTOR TIE-1, PUTATIVE-RELATED"/>
    <property type="match status" value="1"/>
</dbReference>
<gene>
    <name evidence="2" type="ORF">PR048_027371</name>
</gene>